<reference evidence="9 10" key="1">
    <citation type="submission" date="2020-03" db="EMBL/GenBank/DDBJ databases">
        <title>Genomic analysis of Bacteroides faecium CBA7301.</title>
        <authorList>
            <person name="Kim J."/>
            <person name="Roh S.W."/>
        </authorList>
    </citation>
    <scope>NUCLEOTIDE SEQUENCE [LARGE SCALE GENOMIC DNA]</scope>
    <source>
        <strain evidence="9 10">CBA7301</strain>
    </source>
</reference>
<sequence length="568" mass="65363">MKKRKLYISLLLAASLLTTTGCNDFLDRNLQGSLTQEEITTPEYVDNLVIAAYAYMVTGQDMNAPFSLWPYGNVRSDDAYKGGLNSEDGSHFHFLEIGKGITTDNWAFDDIWYRFYCGVSRANAALNSLNSIDEANYPLKQARIGEMRFLRGHYMFMLKEMFKNIVIVDETVPTEQYTKISNVQYTSDEQWQKIADDFKFAFQNLPDTWIQDGQTIKGRPTRAAASAYLAKTMLYKAYRQNEKNEVTEINEDDLKAVLAYTDDAIMKAGGFSLEQDYSMNFLPQYENGRESIWAVQYSENDGTKYGNLNFGDQLTAPQGIGCCDFHKPSQNLVNAFKTSVDGFPLVGSYDTENYNSATDPVDPRLFHTVAVPGFPYKYNEKYTFDESWSRNKTFYGTYASLKENVDKDCTCLKKVGVFYANSLNHIVLRYADVLLMRAEALIELHRYQEALPLINEVRNRAAKSTVLIFDYNARFKVSPYAGFASEEIAREALQWERRLEFAMEGSRFFDLVRWGIADKVINNYYRTETARRSYYGEAVFTKNKNEYLPIPQKQINYSGNLYKQNYGW</sequence>
<evidence type="ECO:0000259" key="8">
    <source>
        <dbReference type="Pfam" id="PF14322"/>
    </source>
</evidence>
<gene>
    <name evidence="9" type="ORF">BacF7301_23715</name>
</gene>
<feature type="domain" description="RagB/SusD" evidence="7">
    <location>
        <begin position="290"/>
        <end position="568"/>
    </location>
</feature>
<keyword evidence="4" id="KW-0472">Membrane</keyword>
<dbReference type="Pfam" id="PF14322">
    <property type="entry name" value="SusD-like_3"/>
    <property type="match status" value="1"/>
</dbReference>
<dbReference type="EMBL" id="CP050831">
    <property type="protein sequence ID" value="QIU96981.1"/>
    <property type="molecule type" value="Genomic_DNA"/>
</dbReference>
<dbReference type="GO" id="GO:0009279">
    <property type="term" value="C:cell outer membrane"/>
    <property type="evidence" value="ECO:0007669"/>
    <property type="project" value="UniProtKB-SubCell"/>
</dbReference>
<evidence type="ECO:0000313" key="10">
    <source>
        <dbReference type="Proteomes" id="UP000501780"/>
    </source>
</evidence>
<proteinExistence type="inferred from homology"/>
<dbReference type="SUPFAM" id="SSF48452">
    <property type="entry name" value="TPR-like"/>
    <property type="match status" value="1"/>
</dbReference>
<feature type="domain" description="SusD-like N-terminal" evidence="8">
    <location>
        <begin position="24"/>
        <end position="234"/>
    </location>
</feature>
<evidence type="ECO:0000313" key="9">
    <source>
        <dbReference type="EMBL" id="QIU96981.1"/>
    </source>
</evidence>
<evidence type="ECO:0000256" key="2">
    <source>
        <dbReference type="ARBA" id="ARBA00006275"/>
    </source>
</evidence>
<evidence type="ECO:0000256" key="4">
    <source>
        <dbReference type="ARBA" id="ARBA00023136"/>
    </source>
</evidence>
<evidence type="ECO:0000256" key="1">
    <source>
        <dbReference type="ARBA" id="ARBA00004442"/>
    </source>
</evidence>
<keyword evidence="5" id="KW-0998">Cell outer membrane</keyword>
<dbReference type="PROSITE" id="PS51257">
    <property type="entry name" value="PROKAR_LIPOPROTEIN"/>
    <property type="match status" value="1"/>
</dbReference>
<dbReference type="Proteomes" id="UP000501780">
    <property type="component" value="Chromosome"/>
</dbReference>
<evidence type="ECO:0000256" key="6">
    <source>
        <dbReference type="SAM" id="SignalP"/>
    </source>
</evidence>
<dbReference type="RefSeq" id="WP_167966684.1">
    <property type="nucleotide sequence ID" value="NZ_CP050831.1"/>
</dbReference>
<feature type="chain" id="PRO_5026222609" evidence="6">
    <location>
        <begin position="25"/>
        <end position="568"/>
    </location>
</feature>
<keyword evidence="3 6" id="KW-0732">Signal</keyword>
<evidence type="ECO:0000256" key="3">
    <source>
        <dbReference type="ARBA" id="ARBA00022729"/>
    </source>
</evidence>
<dbReference type="KEGG" id="bfc:BacF7301_23715"/>
<comment type="subcellular location">
    <subcellularLocation>
        <location evidence="1">Cell outer membrane</location>
    </subcellularLocation>
</comment>
<evidence type="ECO:0000256" key="5">
    <source>
        <dbReference type="ARBA" id="ARBA00023237"/>
    </source>
</evidence>
<comment type="similarity">
    <text evidence="2">Belongs to the SusD family.</text>
</comment>
<keyword evidence="10" id="KW-1185">Reference proteome</keyword>
<evidence type="ECO:0000259" key="7">
    <source>
        <dbReference type="Pfam" id="PF07980"/>
    </source>
</evidence>
<dbReference type="InterPro" id="IPR012944">
    <property type="entry name" value="SusD_RagB_dom"/>
</dbReference>
<dbReference type="Gene3D" id="1.25.40.390">
    <property type="match status" value="1"/>
</dbReference>
<dbReference type="InterPro" id="IPR033985">
    <property type="entry name" value="SusD-like_N"/>
</dbReference>
<protein>
    <submittedName>
        <fullName evidence="9">RagB/SusD family nutrient uptake outer membrane protein</fullName>
    </submittedName>
</protein>
<dbReference type="AlphaFoldDB" id="A0A6H0KV95"/>
<name>A0A6H0KV95_9BACE</name>
<accession>A0A6H0KV95</accession>
<dbReference type="InterPro" id="IPR011990">
    <property type="entry name" value="TPR-like_helical_dom_sf"/>
</dbReference>
<organism evidence="9 10">
    <name type="scientific">Bacteroides faecium</name>
    <dbReference type="NCBI Taxonomy" id="2715212"/>
    <lineage>
        <taxon>Bacteria</taxon>
        <taxon>Pseudomonadati</taxon>
        <taxon>Bacteroidota</taxon>
        <taxon>Bacteroidia</taxon>
        <taxon>Bacteroidales</taxon>
        <taxon>Bacteroidaceae</taxon>
        <taxon>Bacteroides</taxon>
    </lineage>
</organism>
<feature type="signal peptide" evidence="6">
    <location>
        <begin position="1"/>
        <end position="24"/>
    </location>
</feature>
<dbReference type="Pfam" id="PF07980">
    <property type="entry name" value="SusD_RagB"/>
    <property type="match status" value="1"/>
</dbReference>